<dbReference type="EMBL" id="BMAO01025026">
    <property type="protein sequence ID" value="GFQ99592.1"/>
    <property type="molecule type" value="Genomic_DNA"/>
</dbReference>
<name>A0A8X6GA13_TRICU</name>
<evidence type="ECO:0000313" key="1">
    <source>
        <dbReference type="EMBL" id="GFQ99592.1"/>
    </source>
</evidence>
<protein>
    <submittedName>
        <fullName evidence="1">Uncharacterized protein</fullName>
    </submittedName>
</protein>
<organism evidence="1 2">
    <name type="scientific">Trichonephila clavata</name>
    <name type="common">Joro spider</name>
    <name type="synonym">Nephila clavata</name>
    <dbReference type="NCBI Taxonomy" id="2740835"/>
    <lineage>
        <taxon>Eukaryota</taxon>
        <taxon>Metazoa</taxon>
        <taxon>Ecdysozoa</taxon>
        <taxon>Arthropoda</taxon>
        <taxon>Chelicerata</taxon>
        <taxon>Arachnida</taxon>
        <taxon>Araneae</taxon>
        <taxon>Araneomorphae</taxon>
        <taxon>Entelegynae</taxon>
        <taxon>Araneoidea</taxon>
        <taxon>Nephilidae</taxon>
        <taxon>Trichonephila</taxon>
    </lineage>
</organism>
<proteinExistence type="predicted"/>
<gene>
    <name evidence="1" type="ORF">TNCT_132821</name>
</gene>
<dbReference type="Proteomes" id="UP000887116">
    <property type="component" value="Unassembled WGS sequence"/>
</dbReference>
<keyword evidence="2" id="KW-1185">Reference proteome</keyword>
<evidence type="ECO:0000313" key="2">
    <source>
        <dbReference type="Proteomes" id="UP000887116"/>
    </source>
</evidence>
<accession>A0A8X6GA13</accession>
<comment type="caution">
    <text evidence="1">The sequence shown here is derived from an EMBL/GenBank/DDBJ whole genome shotgun (WGS) entry which is preliminary data.</text>
</comment>
<reference evidence="1" key="1">
    <citation type="submission" date="2020-07" db="EMBL/GenBank/DDBJ databases">
        <title>Multicomponent nature underlies the extraordinary mechanical properties of spider dragline silk.</title>
        <authorList>
            <person name="Kono N."/>
            <person name="Nakamura H."/>
            <person name="Mori M."/>
            <person name="Yoshida Y."/>
            <person name="Ohtoshi R."/>
            <person name="Malay A.D."/>
            <person name="Moran D.A.P."/>
            <person name="Tomita M."/>
            <person name="Numata K."/>
            <person name="Arakawa K."/>
        </authorList>
    </citation>
    <scope>NUCLEOTIDE SEQUENCE</scope>
</reference>
<sequence length="118" mass="13509">MSREQDGLAIRPSDGDFASFLSGYTDAEFKRNMNRLANVWTNARKASVRQKITWTFAQNQPSFGEVYALQRTDERSCANLRPFRPGFCVVAPPQGKAMDLYLTFLLRRTASWLGKLHF</sequence>
<dbReference type="AlphaFoldDB" id="A0A8X6GA13"/>